<evidence type="ECO:0000256" key="1">
    <source>
        <dbReference type="SAM" id="Phobius"/>
    </source>
</evidence>
<gene>
    <name evidence="2" type="ORF">L596_000371</name>
</gene>
<organism evidence="2 3">
    <name type="scientific">Steinernema carpocapsae</name>
    <name type="common">Entomopathogenic nematode</name>
    <dbReference type="NCBI Taxonomy" id="34508"/>
    <lineage>
        <taxon>Eukaryota</taxon>
        <taxon>Metazoa</taxon>
        <taxon>Ecdysozoa</taxon>
        <taxon>Nematoda</taxon>
        <taxon>Chromadorea</taxon>
        <taxon>Rhabditida</taxon>
        <taxon>Tylenchina</taxon>
        <taxon>Panagrolaimomorpha</taxon>
        <taxon>Strongyloidoidea</taxon>
        <taxon>Steinernematidae</taxon>
        <taxon>Steinernema</taxon>
    </lineage>
</organism>
<dbReference type="EMBL" id="AZBU02000001">
    <property type="protein sequence ID" value="TMS32546.1"/>
    <property type="molecule type" value="Genomic_DNA"/>
</dbReference>
<keyword evidence="1" id="KW-0812">Transmembrane</keyword>
<sequence>MSDLVVVFMVTGLLASINVFICCLYNLNYHEVMLFLRSTARAADQSMPYRPCQSSKEGLRLDSRKTLFFLNVSVLKCLCIAKAFKDVTSSKTSYCFDSDNMLIIGLDATTLHNHGRLP</sequence>
<keyword evidence="1" id="KW-1133">Transmembrane helix</keyword>
<proteinExistence type="predicted"/>
<dbReference type="Proteomes" id="UP000298663">
    <property type="component" value="Unassembled WGS sequence"/>
</dbReference>
<dbReference type="AlphaFoldDB" id="A0A4U8UIK6"/>
<name>A0A4U8UIK6_STECR</name>
<evidence type="ECO:0000313" key="2">
    <source>
        <dbReference type="EMBL" id="TMS32546.1"/>
    </source>
</evidence>
<keyword evidence="3" id="KW-1185">Reference proteome</keyword>
<reference evidence="2 3" key="2">
    <citation type="journal article" date="2019" name="G3 (Bethesda)">
        <title>Hybrid Assembly of the Genome of the Entomopathogenic Nematode Steinernema carpocapsae Identifies the X-Chromosome.</title>
        <authorList>
            <person name="Serra L."/>
            <person name="Macchietto M."/>
            <person name="Macias-Munoz A."/>
            <person name="McGill C.J."/>
            <person name="Rodriguez I.M."/>
            <person name="Rodriguez B."/>
            <person name="Murad R."/>
            <person name="Mortazavi A."/>
        </authorList>
    </citation>
    <scope>NUCLEOTIDE SEQUENCE [LARGE SCALE GENOMIC DNA]</scope>
    <source>
        <strain evidence="2 3">ALL</strain>
    </source>
</reference>
<feature type="transmembrane region" description="Helical" evidence="1">
    <location>
        <begin position="6"/>
        <end position="27"/>
    </location>
</feature>
<reference evidence="2 3" key="1">
    <citation type="journal article" date="2015" name="Genome Biol.">
        <title>Comparative genomics of Steinernema reveals deeply conserved gene regulatory networks.</title>
        <authorList>
            <person name="Dillman A.R."/>
            <person name="Macchietto M."/>
            <person name="Porter C.F."/>
            <person name="Rogers A."/>
            <person name="Williams B."/>
            <person name="Antoshechkin I."/>
            <person name="Lee M.M."/>
            <person name="Goodwin Z."/>
            <person name="Lu X."/>
            <person name="Lewis E.E."/>
            <person name="Goodrich-Blair H."/>
            <person name="Stock S.P."/>
            <person name="Adams B.J."/>
            <person name="Sternberg P.W."/>
            <person name="Mortazavi A."/>
        </authorList>
    </citation>
    <scope>NUCLEOTIDE SEQUENCE [LARGE SCALE GENOMIC DNA]</scope>
    <source>
        <strain evidence="2 3">ALL</strain>
    </source>
</reference>
<accession>A0A4U8UIK6</accession>
<protein>
    <submittedName>
        <fullName evidence="2">Uncharacterized protein</fullName>
    </submittedName>
</protein>
<comment type="caution">
    <text evidence="2">The sequence shown here is derived from an EMBL/GenBank/DDBJ whole genome shotgun (WGS) entry which is preliminary data.</text>
</comment>
<keyword evidence="1" id="KW-0472">Membrane</keyword>
<evidence type="ECO:0000313" key="3">
    <source>
        <dbReference type="Proteomes" id="UP000298663"/>
    </source>
</evidence>